<protein>
    <submittedName>
        <fullName evidence="4">TetR/AcrR family transcriptional regulator</fullName>
    </submittedName>
</protein>
<dbReference type="EMBL" id="JAHLPM010000030">
    <property type="protein sequence ID" value="MBU5440257.1"/>
    <property type="molecule type" value="Genomic_DNA"/>
</dbReference>
<dbReference type="RefSeq" id="WP_216522327.1">
    <property type="nucleotide sequence ID" value="NZ_JAHLPM010000030.1"/>
</dbReference>
<dbReference type="PANTHER" id="PTHR43479:SF11">
    <property type="entry name" value="ACREF_ENVCD OPERON REPRESSOR-RELATED"/>
    <property type="match status" value="1"/>
</dbReference>
<dbReference type="PROSITE" id="PS50977">
    <property type="entry name" value="HTH_TETR_2"/>
    <property type="match status" value="1"/>
</dbReference>
<sequence length="222" mass="26726">MTNKEMQRKRTMSYFINAADELIEEEGIKNITLRKVANKAGYNSATIYNYFENFDHLIFYAAMRYIKDYALALPGYLKDTQNAMDRFLKVWECFCNYSYIRPEIYYAIFFPNLDKDMEHYVIEYYKLFPEELGNQSEGVSTMLLKHNITERGMTTVRQCIEEGFIRKEDAEQFNDMTLLIYEGMLMRIMRNKISYEDAIKNTMKYIKSIVEQFLIKDYKFYY</sequence>
<organism evidence="4 5">
    <name type="scientific">Tissierella simiarum</name>
    <dbReference type="NCBI Taxonomy" id="2841534"/>
    <lineage>
        <taxon>Bacteria</taxon>
        <taxon>Bacillati</taxon>
        <taxon>Bacillota</taxon>
        <taxon>Tissierellia</taxon>
        <taxon>Tissierellales</taxon>
        <taxon>Tissierellaceae</taxon>
        <taxon>Tissierella</taxon>
    </lineage>
</organism>
<name>A0ABS6EBE8_9FIRM</name>
<keyword evidence="5" id="KW-1185">Reference proteome</keyword>
<comment type="caution">
    <text evidence="4">The sequence shown here is derived from an EMBL/GenBank/DDBJ whole genome shotgun (WGS) entry which is preliminary data.</text>
</comment>
<dbReference type="InterPro" id="IPR001647">
    <property type="entry name" value="HTH_TetR"/>
</dbReference>
<evidence type="ECO:0000256" key="2">
    <source>
        <dbReference type="PROSITE-ProRule" id="PRU00335"/>
    </source>
</evidence>
<evidence type="ECO:0000313" key="5">
    <source>
        <dbReference type="Proteomes" id="UP000749471"/>
    </source>
</evidence>
<dbReference type="PANTHER" id="PTHR43479">
    <property type="entry name" value="ACREF/ENVCD OPERON REPRESSOR-RELATED"/>
    <property type="match status" value="1"/>
</dbReference>
<evidence type="ECO:0000259" key="3">
    <source>
        <dbReference type="PROSITE" id="PS50977"/>
    </source>
</evidence>
<dbReference type="InterPro" id="IPR050624">
    <property type="entry name" value="HTH-type_Tx_Regulator"/>
</dbReference>
<proteinExistence type="predicted"/>
<feature type="domain" description="HTH tetR-type" evidence="3">
    <location>
        <begin position="9"/>
        <end position="69"/>
    </location>
</feature>
<dbReference type="Pfam" id="PF00440">
    <property type="entry name" value="TetR_N"/>
    <property type="match status" value="1"/>
</dbReference>
<evidence type="ECO:0000313" key="4">
    <source>
        <dbReference type="EMBL" id="MBU5440257.1"/>
    </source>
</evidence>
<dbReference type="Proteomes" id="UP000749471">
    <property type="component" value="Unassembled WGS sequence"/>
</dbReference>
<gene>
    <name evidence="4" type="ORF">KQI42_19880</name>
</gene>
<keyword evidence="1 2" id="KW-0238">DNA-binding</keyword>
<accession>A0ABS6EBE8</accession>
<feature type="DNA-binding region" description="H-T-H motif" evidence="2">
    <location>
        <begin position="32"/>
        <end position="51"/>
    </location>
</feature>
<evidence type="ECO:0000256" key="1">
    <source>
        <dbReference type="ARBA" id="ARBA00023125"/>
    </source>
</evidence>
<reference evidence="4 5" key="1">
    <citation type="submission" date="2021-06" db="EMBL/GenBank/DDBJ databases">
        <authorList>
            <person name="Sun Q."/>
            <person name="Li D."/>
        </authorList>
    </citation>
    <scope>NUCLEOTIDE SEQUENCE [LARGE SCALE GENOMIC DNA]</scope>
    <source>
        <strain evidence="4 5">MSJ-40</strain>
    </source>
</reference>